<proteinExistence type="inferred from homology"/>
<feature type="transmembrane region" description="Helical" evidence="13">
    <location>
        <begin position="276"/>
        <end position="298"/>
    </location>
</feature>
<evidence type="ECO:0000256" key="1">
    <source>
        <dbReference type="ARBA" id="ARBA00004128"/>
    </source>
</evidence>
<evidence type="ECO:0000256" key="6">
    <source>
        <dbReference type="ARBA" id="ARBA00022970"/>
    </source>
</evidence>
<dbReference type="GO" id="GO:0022857">
    <property type="term" value="F:transmembrane transporter activity"/>
    <property type="evidence" value="ECO:0007669"/>
    <property type="project" value="InterPro"/>
</dbReference>
<evidence type="ECO:0000313" key="15">
    <source>
        <dbReference type="Proteomes" id="UP001296104"/>
    </source>
</evidence>
<accession>A0AAI8Z095</accession>
<feature type="transmembrane region" description="Helical" evidence="13">
    <location>
        <begin position="744"/>
        <end position="763"/>
    </location>
</feature>
<sequence length="1109" mass="123182">MADPDADGARAPRYDGEDVSPTTDRELRGWYSTGLAAEIFAVCGVGSFAPVTLEQFARESGVLRSDGKTPCITPKGDTVRRFAHVIARAAGSGEDEKNQCIIRPFGRDMATASFAMYTFSIAVLVQALVLISFSPVADYGRYRKQLLLGFAFTGSLFALLIGLVSPSVYLLASLAVIIGVVCLGSTFVLLNSFLPLLAARHPSVNDKHASGSTPLQTMSTGPSKGADTSPELRLSTHISSKGIGLGYAAAVSVQILSILLLVLLKKAHFSAESTPLRFVLLMVGIFWFALTLPGAYWLRDRPGPSLRVVHPWKSRLPAVLQYLVFAWSSVWGTVKTAAKLRQAWVFLVAWFLLSDAIATVSGTAILFARTELHMGTIAIALLSITATTSGMAGAFVWPRISKRYGWQTKKTILACVLMMEIIPLYGLLGFIPFVKAWGFLGLQQAWEIYPLGFVHGFVMGGLSSYCRSFYGEMIPPGSEAAFYALYAITDKGSSAVGPAIVGAIVDAIGTIRPAFGFLAVLIALPMPLVYLIDVQKGRADAAALSKHNGHIAGEPIRMQEYDRETDRLPEDIPPLGVPKHEKRFWFQRSQALDKDAIATQPSVYDDPVSAKEYQPRSDWENIHRFNSLARWTWREEAAVVRKIDWRIVPIVCALYVALELDRANLSQANSDNFLSDMGLTTNDYNLGNTVFKVAFLCSELPSQWLAKRVGPDVFIPFQVTAWSFVAGSQFWLSGKASFFVCRVLLGWFQGGFSPGVVLYLSYWLKHAEMTIRLSFIYTAENLADIASSFLAVGILEMRGIGGRAGWRWLFLIEGLLTFVVGIIAALLLPPSASQTTGLFRGKKGWFTAREEEILVNRIIREDPAKGTMHNRQAITLKMLWNSLKDYDLWPMYLITLLSPIPTGPPNQYFTIIMKKTFKFSTTQTNLLTIPKGVLHIILMLVISYSSEHFGERTWHLTIGHVWELPFLVYLVCGSVNRANRWIYWTCMTLLLGHPSASPVLHAWISRNSNAVRTRAVGAAVFSMFYQLSGIISSNIYQRKDSPSFRAGNKVLLAIAVLNIFTYIGTKVYYVKRNQAREKKWERMSKEEQIEYLENTKDEGNKRLEFRLAH</sequence>
<dbReference type="InterPro" id="IPR036259">
    <property type="entry name" value="MFS_trans_sf"/>
</dbReference>
<name>A0AAI8Z095_9PEZI</name>
<dbReference type="SUPFAM" id="SSF103473">
    <property type="entry name" value="MFS general substrate transporter"/>
    <property type="match status" value="2"/>
</dbReference>
<keyword evidence="8" id="KW-0072">Autophagy</keyword>
<feature type="transmembrane region" description="Helical" evidence="13">
    <location>
        <begin position="1016"/>
        <end position="1037"/>
    </location>
</feature>
<evidence type="ECO:0000256" key="8">
    <source>
        <dbReference type="ARBA" id="ARBA00023006"/>
    </source>
</evidence>
<keyword evidence="7 13" id="KW-1133">Transmembrane helix</keyword>
<feature type="transmembrane region" description="Helical" evidence="13">
    <location>
        <begin position="1049"/>
        <end position="1069"/>
    </location>
</feature>
<feature type="transmembrane region" description="Helical" evidence="13">
    <location>
        <begin position="146"/>
        <end position="164"/>
    </location>
</feature>
<evidence type="ECO:0000256" key="12">
    <source>
        <dbReference type="SAM" id="MobiDB-lite"/>
    </source>
</evidence>
<feature type="transmembrane region" description="Helical" evidence="13">
    <location>
        <begin position="482"/>
        <end position="505"/>
    </location>
</feature>
<dbReference type="Proteomes" id="UP001296104">
    <property type="component" value="Unassembled WGS sequence"/>
</dbReference>
<comment type="similarity">
    <text evidence="2">Belongs to the ATG22 family.</text>
</comment>
<evidence type="ECO:0000256" key="11">
    <source>
        <dbReference type="ARBA" id="ARBA00024801"/>
    </source>
</evidence>
<evidence type="ECO:0000313" key="14">
    <source>
        <dbReference type="EMBL" id="CAK4029227.1"/>
    </source>
</evidence>
<evidence type="ECO:0000256" key="7">
    <source>
        <dbReference type="ARBA" id="ARBA00022989"/>
    </source>
</evidence>
<comment type="subcellular location">
    <subcellularLocation>
        <location evidence="1">Vacuole membrane</location>
        <topology evidence="1">Multi-pass membrane protein</topology>
    </subcellularLocation>
</comment>
<feature type="transmembrane region" description="Helical" evidence="13">
    <location>
        <begin position="775"/>
        <end position="795"/>
    </location>
</feature>
<evidence type="ECO:0000256" key="5">
    <source>
        <dbReference type="ARBA" id="ARBA00022692"/>
    </source>
</evidence>
<dbReference type="AlphaFoldDB" id="A0AAI8Z095"/>
<keyword evidence="6" id="KW-0029">Amino-acid transport</keyword>
<keyword evidence="15" id="KW-1185">Reference proteome</keyword>
<feature type="region of interest" description="Disordered" evidence="12">
    <location>
        <begin position="207"/>
        <end position="230"/>
    </location>
</feature>
<dbReference type="InterPro" id="IPR011701">
    <property type="entry name" value="MFS"/>
</dbReference>
<dbReference type="GO" id="GO:0005774">
    <property type="term" value="C:vacuolar membrane"/>
    <property type="evidence" value="ECO:0007669"/>
    <property type="project" value="UniProtKB-SubCell"/>
</dbReference>
<dbReference type="InterPro" id="IPR050495">
    <property type="entry name" value="ATG22/LtaA_families"/>
</dbReference>
<evidence type="ECO:0000256" key="9">
    <source>
        <dbReference type="ARBA" id="ARBA00023136"/>
    </source>
</evidence>
<feature type="region of interest" description="Disordered" evidence="12">
    <location>
        <begin position="1"/>
        <end position="23"/>
    </location>
</feature>
<keyword evidence="9 13" id="KW-0472">Membrane</keyword>
<dbReference type="InterPro" id="IPR024671">
    <property type="entry name" value="Atg22-like"/>
</dbReference>
<dbReference type="FunFam" id="1.20.1250.20:FF:000106">
    <property type="entry name" value="MFS transporter, putative"/>
    <property type="match status" value="1"/>
</dbReference>
<feature type="transmembrane region" description="Helical" evidence="13">
    <location>
        <begin position="243"/>
        <end position="264"/>
    </location>
</feature>
<feature type="transmembrane region" description="Helical" evidence="13">
    <location>
        <begin position="924"/>
        <end position="944"/>
    </location>
</feature>
<evidence type="ECO:0000256" key="4">
    <source>
        <dbReference type="ARBA" id="ARBA00022554"/>
    </source>
</evidence>
<dbReference type="PANTHER" id="PTHR23519:SF3">
    <property type="entry name" value="AUTOPHAGY-RELATED PROTEIN 22-2"/>
    <property type="match status" value="1"/>
</dbReference>
<feature type="transmembrane region" description="Helical" evidence="13">
    <location>
        <begin position="114"/>
        <end position="134"/>
    </location>
</feature>
<comment type="function">
    <text evidence="11">Vacuolar effluxer which mediate the efflux of amino acids resulting from autophagic degradation. The release of autophagic amino acids allows the maintenance of protein synthesis and viability during nitrogen starvation.</text>
</comment>
<feature type="transmembrane region" description="Helical" evidence="13">
    <location>
        <begin position="412"/>
        <end position="433"/>
    </location>
</feature>
<feature type="transmembrane region" description="Helical" evidence="13">
    <location>
        <begin position="511"/>
        <end position="532"/>
    </location>
</feature>
<keyword evidence="3" id="KW-0813">Transport</keyword>
<evidence type="ECO:0000256" key="2">
    <source>
        <dbReference type="ARBA" id="ARBA00006978"/>
    </source>
</evidence>
<dbReference type="Pfam" id="PF07690">
    <property type="entry name" value="MFS_1"/>
    <property type="match status" value="1"/>
</dbReference>
<protein>
    <submittedName>
        <fullName evidence="14">MFS general substrate transporter</fullName>
    </submittedName>
</protein>
<dbReference type="Pfam" id="PF11700">
    <property type="entry name" value="ATG22"/>
    <property type="match status" value="1"/>
</dbReference>
<dbReference type="Gene3D" id="1.20.1250.20">
    <property type="entry name" value="MFS general substrate transporter like domains"/>
    <property type="match status" value="3"/>
</dbReference>
<feature type="transmembrane region" description="Helical" evidence="13">
    <location>
        <begin position="344"/>
        <end position="368"/>
    </location>
</feature>
<keyword evidence="10" id="KW-0325">Glycoprotein</keyword>
<dbReference type="InterPro" id="IPR044738">
    <property type="entry name" value="Atg22"/>
</dbReference>
<feature type="compositionally biased region" description="Polar residues" evidence="12">
    <location>
        <begin position="210"/>
        <end position="222"/>
    </location>
</feature>
<evidence type="ECO:0000256" key="3">
    <source>
        <dbReference type="ARBA" id="ARBA00022448"/>
    </source>
</evidence>
<gene>
    <name evidence="14" type="ORF">LECACI_7A005237</name>
</gene>
<evidence type="ECO:0000256" key="10">
    <source>
        <dbReference type="ARBA" id="ARBA00023180"/>
    </source>
</evidence>
<comment type="caution">
    <text evidence="14">The sequence shown here is derived from an EMBL/GenBank/DDBJ whole genome shotgun (WGS) entry which is preliminary data.</text>
</comment>
<evidence type="ECO:0000256" key="13">
    <source>
        <dbReference type="SAM" id="Phobius"/>
    </source>
</evidence>
<dbReference type="PANTHER" id="PTHR23519">
    <property type="entry name" value="AUTOPHAGY-RELATED PROTEIN 22"/>
    <property type="match status" value="1"/>
</dbReference>
<feature type="transmembrane region" description="Helical" evidence="13">
    <location>
        <begin position="374"/>
        <end position="400"/>
    </location>
</feature>
<feature type="transmembrane region" description="Helical" evidence="13">
    <location>
        <begin position="171"/>
        <end position="194"/>
    </location>
</feature>
<dbReference type="GO" id="GO:0032974">
    <property type="term" value="P:amino acid transmembrane export from vacuole"/>
    <property type="evidence" value="ECO:0007669"/>
    <property type="project" value="InterPro"/>
</dbReference>
<feature type="transmembrane region" description="Helical" evidence="13">
    <location>
        <begin position="448"/>
        <end position="470"/>
    </location>
</feature>
<feature type="compositionally biased region" description="Basic and acidic residues" evidence="12">
    <location>
        <begin position="7"/>
        <end position="16"/>
    </location>
</feature>
<keyword evidence="5 13" id="KW-0812">Transmembrane</keyword>
<keyword evidence="4" id="KW-0926">Vacuole</keyword>
<dbReference type="EMBL" id="CAVMBE010000033">
    <property type="protein sequence ID" value="CAK4029227.1"/>
    <property type="molecule type" value="Genomic_DNA"/>
</dbReference>
<feature type="transmembrane region" description="Helical" evidence="13">
    <location>
        <begin position="318"/>
        <end position="337"/>
    </location>
</feature>
<reference evidence="14" key="1">
    <citation type="submission" date="2023-11" db="EMBL/GenBank/DDBJ databases">
        <authorList>
            <person name="Alioto T."/>
            <person name="Alioto T."/>
            <person name="Gomez Garrido J."/>
        </authorList>
    </citation>
    <scope>NUCLEOTIDE SEQUENCE</scope>
</reference>
<dbReference type="CDD" id="cd17483">
    <property type="entry name" value="MFS_Atg22_like"/>
    <property type="match status" value="1"/>
</dbReference>
<dbReference type="GO" id="GO:0006914">
    <property type="term" value="P:autophagy"/>
    <property type="evidence" value="ECO:0007669"/>
    <property type="project" value="UniProtKB-KW"/>
</dbReference>
<feature type="transmembrane region" description="Helical" evidence="13">
    <location>
        <begin position="807"/>
        <end position="828"/>
    </location>
</feature>
<organism evidence="14 15">
    <name type="scientific">Lecanosticta acicola</name>
    <dbReference type="NCBI Taxonomy" id="111012"/>
    <lineage>
        <taxon>Eukaryota</taxon>
        <taxon>Fungi</taxon>
        <taxon>Dikarya</taxon>
        <taxon>Ascomycota</taxon>
        <taxon>Pezizomycotina</taxon>
        <taxon>Dothideomycetes</taxon>
        <taxon>Dothideomycetidae</taxon>
        <taxon>Mycosphaerellales</taxon>
        <taxon>Mycosphaerellaceae</taxon>
        <taxon>Lecanosticta</taxon>
    </lineage>
</organism>